<feature type="domain" description="Cadherin" evidence="10">
    <location>
        <begin position="146"/>
        <end position="250"/>
    </location>
</feature>
<dbReference type="Proteomes" id="UP000472263">
    <property type="component" value="Chromosome 13"/>
</dbReference>
<dbReference type="SUPFAM" id="SSF49313">
    <property type="entry name" value="Cadherin-like"/>
    <property type="match status" value="3"/>
</dbReference>
<dbReference type="GO" id="GO:0007156">
    <property type="term" value="P:homophilic cell adhesion via plasma membrane adhesion molecules"/>
    <property type="evidence" value="ECO:0007669"/>
    <property type="project" value="InterPro"/>
</dbReference>
<keyword evidence="3" id="KW-0677">Repeat</keyword>
<keyword evidence="7" id="KW-0325">Glycoprotein</keyword>
<dbReference type="PANTHER" id="PTHR24028:SF328">
    <property type="entry name" value="CADHERIN-3"/>
    <property type="match status" value="1"/>
</dbReference>
<dbReference type="InterPro" id="IPR050174">
    <property type="entry name" value="Protocadherin/Cadherin-CA"/>
</dbReference>
<keyword evidence="2" id="KW-0812">Transmembrane</keyword>
<dbReference type="PANTHER" id="PTHR24028">
    <property type="entry name" value="CADHERIN-87A"/>
    <property type="match status" value="1"/>
</dbReference>
<dbReference type="CDD" id="cd11304">
    <property type="entry name" value="Cadherin_repeat"/>
    <property type="match status" value="4"/>
</dbReference>
<dbReference type="InterPro" id="IPR015919">
    <property type="entry name" value="Cadherin-like_sf"/>
</dbReference>
<keyword evidence="6" id="KW-0472">Membrane</keyword>
<protein>
    <recommendedName>
        <fullName evidence="10">Cadherin domain-containing protein</fullName>
    </recommendedName>
</protein>
<evidence type="ECO:0000256" key="2">
    <source>
        <dbReference type="ARBA" id="ARBA00022692"/>
    </source>
</evidence>
<feature type="chain" id="PRO_5025327655" description="Cadherin domain-containing protein" evidence="9">
    <location>
        <begin position="20"/>
        <end position="348"/>
    </location>
</feature>
<evidence type="ECO:0000256" key="5">
    <source>
        <dbReference type="ARBA" id="ARBA00022989"/>
    </source>
</evidence>
<evidence type="ECO:0000256" key="4">
    <source>
        <dbReference type="ARBA" id="ARBA00022837"/>
    </source>
</evidence>
<dbReference type="SMART" id="SM00112">
    <property type="entry name" value="CA"/>
    <property type="match status" value="3"/>
</dbReference>
<reference evidence="11" key="2">
    <citation type="submission" date="2025-08" db="UniProtKB">
        <authorList>
            <consortium name="Ensembl"/>
        </authorList>
    </citation>
    <scope>IDENTIFICATION</scope>
</reference>
<comment type="subcellular location">
    <subcellularLocation>
        <location evidence="1">Membrane</location>
        <topology evidence="1">Single-pass membrane protein</topology>
    </subcellularLocation>
</comment>
<reference evidence="11" key="3">
    <citation type="submission" date="2025-09" db="UniProtKB">
        <authorList>
            <consortium name="Ensembl"/>
        </authorList>
    </citation>
    <scope>IDENTIFICATION</scope>
</reference>
<dbReference type="PRINTS" id="PR00205">
    <property type="entry name" value="CADHERIN"/>
</dbReference>
<feature type="domain" description="Cadherin" evidence="10">
    <location>
        <begin position="42"/>
        <end position="145"/>
    </location>
</feature>
<evidence type="ECO:0000256" key="3">
    <source>
        <dbReference type="ARBA" id="ARBA00022737"/>
    </source>
</evidence>
<keyword evidence="4 8" id="KW-0106">Calcium</keyword>
<evidence type="ECO:0000256" key="1">
    <source>
        <dbReference type="ARBA" id="ARBA00004167"/>
    </source>
</evidence>
<keyword evidence="5" id="KW-1133">Transmembrane helix</keyword>
<dbReference type="Ensembl" id="ENSMMDT00005013365.1">
    <property type="protein sequence ID" value="ENSMMDP00005012993.1"/>
    <property type="gene ID" value="ENSMMDG00005006812.1"/>
</dbReference>
<dbReference type="GO" id="GO:0009653">
    <property type="term" value="P:anatomical structure morphogenesis"/>
    <property type="evidence" value="ECO:0007669"/>
    <property type="project" value="UniProtKB-ARBA"/>
</dbReference>
<evidence type="ECO:0000313" key="12">
    <source>
        <dbReference type="Proteomes" id="UP000472263"/>
    </source>
</evidence>
<keyword evidence="12" id="KW-1185">Reference proteome</keyword>
<dbReference type="InterPro" id="IPR020894">
    <property type="entry name" value="Cadherin_CS"/>
</dbReference>
<dbReference type="Pfam" id="PF00028">
    <property type="entry name" value="Cadherin"/>
    <property type="match status" value="2"/>
</dbReference>
<proteinExistence type="predicted"/>
<keyword evidence="9" id="KW-0732">Signal</keyword>
<dbReference type="InterPro" id="IPR002126">
    <property type="entry name" value="Cadherin-like_dom"/>
</dbReference>
<dbReference type="AlphaFoldDB" id="A0A667XFY0"/>
<reference evidence="11" key="1">
    <citation type="submission" date="2019-06" db="EMBL/GenBank/DDBJ databases">
        <authorList>
            <consortium name="Wellcome Sanger Institute Data Sharing"/>
        </authorList>
    </citation>
    <scope>NUCLEOTIDE SEQUENCE [LARGE SCALE GENOMIC DNA]</scope>
</reference>
<organism evidence="11 12">
    <name type="scientific">Myripristis murdjan</name>
    <name type="common">pinecone soldierfish</name>
    <dbReference type="NCBI Taxonomy" id="586833"/>
    <lineage>
        <taxon>Eukaryota</taxon>
        <taxon>Metazoa</taxon>
        <taxon>Chordata</taxon>
        <taxon>Craniata</taxon>
        <taxon>Vertebrata</taxon>
        <taxon>Euteleostomi</taxon>
        <taxon>Actinopterygii</taxon>
        <taxon>Neopterygii</taxon>
        <taxon>Teleostei</taxon>
        <taxon>Neoteleostei</taxon>
        <taxon>Acanthomorphata</taxon>
        <taxon>Holocentriformes</taxon>
        <taxon>Holocentridae</taxon>
        <taxon>Myripristis</taxon>
    </lineage>
</organism>
<evidence type="ECO:0000256" key="6">
    <source>
        <dbReference type="ARBA" id="ARBA00023136"/>
    </source>
</evidence>
<accession>A0A667XFY0</accession>
<sequence>MCCALVCHSSLSLIPLLLKYNVEVYYSFERQWVKTRYNLTVESMELDNPLHKDRATVIVIILDRNDNAPRFSQILFTELPEDAPVGDDIPFSIDITSGYITVVRPLDREMQDHYIVKVNANDSAWSVSTDVTIVITDINDNQPIFFSHSYTTALPETEDQEVFVMQVLATDADIGQNGQILYFIEPPNEQFWVNASSGDIYTKQPMTLHHPGSEIFCFTVFAYDCGNVPFHSNTTVTVRLEPYNHNPPVFLPLQPLMAIPYDIPIGSEVLQLVAIDQDFNNSSTDIEYVLNGGNASDFFWIQADSGKVTLNQILAKNTGVITGMDVDEALVQISIIDTNDAPKSHFSL</sequence>
<name>A0A667XFY0_9TELE</name>
<dbReference type="PROSITE" id="PS00232">
    <property type="entry name" value="CADHERIN_1"/>
    <property type="match status" value="2"/>
</dbReference>
<dbReference type="Gene3D" id="2.60.40.60">
    <property type="entry name" value="Cadherins"/>
    <property type="match status" value="4"/>
</dbReference>
<dbReference type="GO" id="GO:0005886">
    <property type="term" value="C:plasma membrane"/>
    <property type="evidence" value="ECO:0007669"/>
    <property type="project" value="InterPro"/>
</dbReference>
<evidence type="ECO:0000256" key="8">
    <source>
        <dbReference type="PROSITE-ProRule" id="PRU00043"/>
    </source>
</evidence>
<evidence type="ECO:0000313" key="11">
    <source>
        <dbReference type="Ensembl" id="ENSMMDP00005012993.1"/>
    </source>
</evidence>
<evidence type="ECO:0000256" key="9">
    <source>
        <dbReference type="SAM" id="SignalP"/>
    </source>
</evidence>
<feature type="signal peptide" evidence="9">
    <location>
        <begin position="1"/>
        <end position="19"/>
    </location>
</feature>
<evidence type="ECO:0000256" key="7">
    <source>
        <dbReference type="ARBA" id="ARBA00023180"/>
    </source>
</evidence>
<evidence type="ECO:0000259" key="10">
    <source>
        <dbReference type="PROSITE" id="PS50268"/>
    </source>
</evidence>
<dbReference type="PROSITE" id="PS50268">
    <property type="entry name" value="CADHERIN_2"/>
    <property type="match status" value="3"/>
</dbReference>
<feature type="domain" description="Cadherin" evidence="10">
    <location>
        <begin position="251"/>
        <end position="342"/>
    </location>
</feature>
<dbReference type="GeneTree" id="ENSGT00940000155719"/>
<dbReference type="GO" id="GO:0005509">
    <property type="term" value="F:calcium ion binding"/>
    <property type="evidence" value="ECO:0007669"/>
    <property type="project" value="UniProtKB-UniRule"/>
</dbReference>